<dbReference type="InterPro" id="IPR050109">
    <property type="entry name" value="HTH-type_TetR-like_transc_reg"/>
</dbReference>
<sequence length="190" mass="20565">MGRTTGRAPEDTRRILLDAAKRVIREQGIGATLDVIAREAGVSKGGLVYHFASKQALLVALAQEQIDLFRGEVDAQLVEPEGVPGRLTRAYVRASTAAVDGEEIRERFSLIAQLYVVPEVVELAKEDDLRWQRDLDADGVPEATQVLVIAAADGVGDRPLWASELEPRARARLEADLIAMVDAAVADGAR</sequence>
<comment type="caution">
    <text evidence="4">The sequence shown here is derived from an EMBL/GenBank/DDBJ whole genome shotgun (WGS) entry which is preliminary data.</text>
</comment>
<dbReference type="InterPro" id="IPR009057">
    <property type="entry name" value="Homeodomain-like_sf"/>
</dbReference>
<evidence type="ECO:0000256" key="2">
    <source>
        <dbReference type="PROSITE-ProRule" id="PRU00335"/>
    </source>
</evidence>
<dbReference type="SUPFAM" id="SSF46689">
    <property type="entry name" value="Homeodomain-like"/>
    <property type="match status" value="1"/>
</dbReference>
<dbReference type="PANTHER" id="PTHR30055:SF148">
    <property type="entry name" value="TETR-FAMILY TRANSCRIPTIONAL REGULATOR"/>
    <property type="match status" value="1"/>
</dbReference>
<evidence type="ECO:0000313" key="5">
    <source>
        <dbReference type="Proteomes" id="UP001500483"/>
    </source>
</evidence>
<dbReference type="Pfam" id="PF00440">
    <property type="entry name" value="TetR_N"/>
    <property type="match status" value="1"/>
</dbReference>
<feature type="DNA-binding region" description="H-T-H motif" evidence="2">
    <location>
        <begin position="32"/>
        <end position="51"/>
    </location>
</feature>
<accession>A0ABP6S2C8</accession>
<name>A0ABP6S2C8_9PSEU</name>
<protein>
    <submittedName>
        <fullName evidence="4">TetR family transcriptional regulator</fullName>
    </submittedName>
</protein>
<dbReference type="PANTHER" id="PTHR30055">
    <property type="entry name" value="HTH-TYPE TRANSCRIPTIONAL REGULATOR RUTR"/>
    <property type="match status" value="1"/>
</dbReference>
<proteinExistence type="predicted"/>
<gene>
    <name evidence="4" type="ORF">GCM10020366_68660</name>
</gene>
<dbReference type="Proteomes" id="UP001500483">
    <property type="component" value="Unassembled WGS sequence"/>
</dbReference>
<evidence type="ECO:0000313" key="4">
    <source>
        <dbReference type="EMBL" id="GAA3366106.1"/>
    </source>
</evidence>
<dbReference type="InterPro" id="IPR041479">
    <property type="entry name" value="TetR_CgmR_C"/>
</dbReference>
<reference evidence="5" key="1">
    <citation type="journal article" date="2019" name="Int. J. Syst. Evol. Microbiol.">
        <title>The Global Catalogue of Microorganisms (GCM) 10K type strain sequencing project: providing services to taxonomists for standard genome sequencing and annotation.</title>
        <authorList>
            <consortium name="The Broad Institute Genomics Platform"/>
            <consortium name="The Broad Institute Genome Sequencing Center for Infectious Disease"/>
            <person name="Wu L."/>
            <person name="Ma J."/>
        </authorList>
    </citation>
    <scope>NUCLEOTIDE SEQUENCE [LARGE SCALE GENOMIC DNA]</scope>
    <source>
        <strain evidence="5">JCM 9687</strain>
    </source>
</reference>
<evidence type="ECO:0000259" key="3">
    <source>
        <dbReference type="PROSITE" id="PS50977"/>
    </source>
</evidence>
<feature type="domain" description="HTH tetR-type" evidence="3">
    <location>
        <begin position="10"/>
        <end position="69"/>
    </location>
</feature>
<dbReference type="RefSeq" id="WP_344931309.1">
    <property type="nucleotide sequence ID" value="NZ_BAAAYK010000038.1"/>
</dbReference>
<dbReference type="Gene3D" id="1.10.357.10">
    <property type="entry name" value="Tetracycline Repressor, domain 2"/>
    <property type="match status" value="1"/>
</dbReference>
<organism evidence="4 5">
    <name type="scientific">Saccharopolyspora gregorii</name>
    <dbReference type="NCBI Taxonomy" id="33914"/>
    <lineage>
        <taxon>Bacteria</taxon>
        <taxon>Bacillati</taxon>
        <taxon>Actinomycetota</taxon>
        <taxon>Actinomycetes</taxon>
        <taxon>Pseudonocardiales</taxon>
        <taxon>Pseudonocardiaceae</taxon>
        <taxon>Saccharopolyspora</taxon>
    </lineage>
</organism>
<dbReference type="PROSITE" id="PS50977">
    <property type="entry name" value="HTH_TETR_2"/>
    <property type="match status" value="1"/>
</dbReference>
<dbReference type="Pfam" id="PF17937">
    <property type="entry name" value="TetR_C_28"/>
    <property type="match status" value="1"/>
</dbReference>
<dbReference type="EMBL" id="BAAAYK010000038">
    <property type="protein sequence ID" value="GAA3366106.1"/>
    <property type="molecule type" value="Genomic_DNA"/>
</dbReference>
<keyword evidence="1 2" id="KW-0238">DNA-binding</keyword>
<keyword evidence="5" id="KW-1185">Reference proteome</keyword>
<evidence type="ECO:0000256" key="1">
    <source>
        <dbReference type="ARBA" id="ARBA00023125"/>
    </source>
</evidence>
<dbReference type="PRINTS" id="PR00455">
    <property type="entry name" value="HTHTETR"/>
</dbReference>
<dbReference type="InterPro" id="IPR001647">
    <property type="entry name" value="HTH_TetR"/>
</dbReference>